<accession>A0ABQ4C1G2</accession>
<evidence type="ECO:0000313" key="2">
    <source>
        <dbReference type="Proteomes" id="UP000624325"/>
    </source>
</evidence>
<dbReference type="Proteomes" id="UP000624325">
    <property type="component" value="Unassembled WGS sequence"/>
</dbReference>
<reference evidence="1 2" key="1">
    <citation type="submission" date="2021-01" db="EMBL/GenBank/DDBJ databases">
        <title>Whole genome shotgun sequence of Asanoa iriomotensis NBRC 100142.</title>
        <authorList>
            <person name="Komaki H."/>
            <person name="Tamura T."/>
        </authorList>
    </citation>
    <scope>NUCLEOTIDE SEQUENCE [LARGE SCALE GENOMIC DNA]</scope>
    <source>
        <strain evidence="1 2">NBRC 100142</strain>
    </source>
</reference>
<dbReference type="EMBL" id="BONC01000016">
    <property type="protein sequence ID" value="GIF56623.1"/>
    <property type="molecule type" value="Genomic_DNA"/>
</dbReference>
<protein>
    <submittedName>
        <fullName evidence="1">Uncharacterized protein</fullName>
    </submittedName>
</protein>
<sequence length="109" mass="12345">MPYTPPRERLCDCRCPLHYRRPRNTYTEAACGCSVTCATQPMTLIVEQWNCALFLDTAGNLLYVDSLGHGSWAWDSAGEIDTRHDFFEASQVLERLLRHAAQSIGPTLR</sequence>
<comment type="caution">
    <text evidence="1">The sequence shown here is derived from an EMBL/GenBank/DDBJ whole genome shotgun (WGS) entry which is preliminary data.</text>
</comment>
<dbReference type="RefSeq" id="WP_203702504.1">
    <property type="nucleotide sequence ID" value="NZ_BAAALU010000001.1"/>
</dbReference>
<evidence type="ECO:0000313" key="1">
    <source>
        <dbReference type="EMBL" id="GIF56623.1"/>
    </source>
</evidence>
<keyword evidence="2" id="KW-1185">Reference proteome</keyword>
<organism evidence="1 2">
    <name type="scientific">Asanoa iriomotensis</name>
    <dbReference type="NCBI Taxonomy" id="234613"/>
    <lineage>
        <taxon>Bacteria</taxon>
        <taxon>Bacillati</taxon>
        <taxon>Actinomycetota</taxon>
        <taxon>Actinomycetes</taxon>
        <taxon>Micromonosporales</taxon>
        <taxon>Micromonosporaceae</taxon>
        <taxon>Asanoa</taxon>
    </lineage>
</organism>
<proteinExistence type="predicted"/>
<name>A0ABQ4C1G2_9ACTN</name>
<gene>
    <name evidence="1" type="ORF">Air01nite_27180</name>
</gene>